<keyword evidence="2" id="KW-1185">Reference proteome</keyword>
<dbReference type="AlphaFoldDB" id="A0A366XRA5"/>
<comment type="caution">
    <text evidence="1">The sequence shown here is derived from an EMBL/GenBank/DDBJ whole genome shotgun (WGS) entry which is preliminary data.</text>
</comment>
<reference evidence="1 2" key="1">
    <citation type="submission" date="2018-07" db="EMBL/GenBank/DDBJ databases">
        <title>Lottiidibacillus patelloidae gen. nov., sp. nov., isolated from the intestinal tract of a marine limpet and the reclassification of B. taeanensis BH030017T, B. algicola KMM 3737T and B. hwajinpoensis SW-72T as genus Lottiidibacillus.</title>
        <authorList>
            <person name="Liu R."/>
            <person name="Huang Z."/>
        </authorList>
    </citation>
    <scope>NUCLEOTIDE SEQUENCE [LARGE SCALE GENOMIC DNA]</scope>
    <source>
        <strain evidence="1 2">BH030017</strain>
    </source>
</reference>
<protein>
    <submittedName>
        <fullName evidence="1">Uncharacterized protein</fullName>
    </submittedName>
</protein>
<proteinExistence type="predicted"/>
<gene>
    <name evidence="1" type="ORF">DS031_18450</name>
</gene>
<dbReference type="RefSeq" id="WP_113807533.1">
    <property type="nucleotide sequence ID" value="NZ_QOCW01000025.1"/>
</dbReference>
<evidence type="ECO:0000313" key="2">
    <source>
        <dbReference type="Proteomes" id="UP000253314"/>
    </source>
</evidence>
<dbReference type="Proteomes" id="UP000253314">
    <property type="component" value="Unassembled WGS sequence"/>
</dbReference>
<dbReference type="OrthoDB" id="2595720at2"/>
<accession>A0A366XRA5</accession>
<dbReference type="EMBL" id="QOCW01000025">
    <property type="protein sequence ID" value="RBW68058.1"/>
    <property type="molecule type" value="Genomic_DNA"/>
</dbReference>
<evidence type="ECO:0000313" key="1">
    <source>
        <dbReference type="EMBL" id="RBW68058.1"/>
    </source>
</evidence>
<sequence length="89" mass="10350">MNPKEGFPSPKKNVRVIVAYFEEELGERIGFIWEITANNEKITDIMVVYDGSNPFMNEKKAVKEYETNYQKHILVPSKFSFKVTHVHGD</sequence>
<name>A0A366XRA5_9BACI</name>
<organism evidence="1 2">
    <name type="scientific">Bacillus taeanensis</name>
    <dbReference type="NCBI Taxonomy" id="273032"/>
    <lineage>
        <taxon>Bacteria</taxon>
        <taxon>Bacillati</taxon>
        <taxon>Bacillota</taxon>
        <taxon>Bacilli</taxon>
        <taxon>Bacillales</taxon>
        <taxon>Bacillaceae</taxon>
        <taxon>Bacillus</taxon>
    </lineage>
</organism>